<dbReference type="Gene3D" id="3.30.930.10">
    <property type="entry name" value="Bira Bifunctional Protein, Domain 2"/>
    <property type="match status" value="1"/>
</dbReference>
<keyword evidence="6" id="KW-0030">Aminoacyl-tRNA synthetase</keyword>
<dbReference type="PANTHER" id="PTHR42753:SF2">
    <property type="entry name" value="PROLINE--TRNA LIGASE"/>
    <property type="match status" value="1"/>
</dbReference>
<dbReference type="InterPro" id="IPR006195">
    <property type="entry name" value="aa-tRNA-synth_II"/>
</dbReference>
<dbReference type="InterPro" id="IPR050062">
    <property type="entry name" value="Pro-tRNA_synthetase"/>
</dbReference>
<dbReference type="GO" id="GO:0004827">
    <property type="term" value="F:proline-tRNA ligase activity"/>
    <property type="evidence" value="ECO:0007669"/>
    <property type="project" value="UniProtKB-EC"/>
</dbReference>
<evidence type="ECO:0000256" key="2">
    <source>
        <dbReference type="ARBA" id="ARBA00022598"/>
    </source>
</evidence>
<keyword evidence="3" id="KW-0547">Nucleotide-binding</keyword>
<dbReference type="InterPro" id="IPR036621">
    <property type="entry name" value="Anticodon-bd_dom_sf"/>
</dbReference>
<sequence>MIHKAKKWILSGATAPPSKSAAHRMLIENGFILPTGKGFYSLLPLGQRVIDKLCRILDTEFQKAGAMKIGMPIVGTKTLWDKTKRWDAMGTEMIKLEDRQKAPLCLQPTAEEMCTELIASLPPLKKSQFPVMIYQIGDKFRDEMNPRFGLMRSRQFLMKDMYTFSTDQEASRETYRKICRVYEKIFGQQLQLGGDLIKPISGQNRLNLILNYSLFQVEADSGIHGGHISHEYHLRSNLDEDFVNLCDSCGTFNKSEDVTTLKKCPNCDSAHQKSRKVSSVEIAHTFHLGTKYSETIGAKFQGKPLDMCCFGIGVSRLLPATVDLLSCSEKAMRLPRAIAPFDAAIIVKKSLMSNVIVEMTSSSASRYLKGGILLDDRIEMSAGRRIHEANRLGIPFIIVLANVTERSLVTQKPVIEVFTTHPKSEEPCDHGPMTLDRFVSFVQSSLYGTPNGGIDGNFDHSLVLDELGSH</sequence>
<dbReference type="AlphaFoldDB" id="E3NA95"/>
<dbReference type="Proteomes" id="UP000008281">
    <property type="component" value="Unassembled WGS sequence"/>
</dbReference>
<dbReference type="GO" id="GO:0006433">
    <property type="term" value="P:prolyl-tRNA aminoacylation"/>
    <property type="evidence" value="ECO:0007669"/>
    <property type="project" value="InterPro"/>
</dbReference>
<dbReference type="GO" id="GO:0005524">
    <property type="term" value="F:ATP binding"/>
    <property type="evidence" value="ECO:0007669"/>
    <property type="project" value="UniProtKB-KW"/>
</dbReference>
<keyword evidence="11" id="KW-1185">Reference proteome</keyword>
<keyword evidence="2" id="KW-0436">Ligase</keyword>
<dbReference type="GO" id="GO:0005739">
    <property type="term" value="C:mitochondrion"/>
    <property type="evidence" value="ECO:0007669"/>
    <property type="project" value="TreeGrafter"/>
</dbReference>
<evidence type="ECO:0000259" key="9">
    <source>
        <dbReference type="PROSITE" id="PS50862"/>
    </source>
</evidence>
<dbReference type="EC" id="6.1.1.15" evidence="1"/>
<evidence type="ECO:0000313" key="10">
    <source>
        <dbReference type="EMBL" id="EFO91015.1"/>
    </source>
</evidence>
<proteinExistence type="predicted"/>
<dbReference type="CDD" id="cd00779">
    <property type="entry name" value="ProRS_core_prok"/>
    <property type="match status" value="1"/>
</dbReference>
<dbReference type="InParanoid" id="E3NA95"/>
<keyword evidence="5" id="KW-0648">Protein biosynthesis</keyword>
<dbReference type="SUPFAM" id="SSF55681">
    <property type="entry name" value="Class II aaRS and biotin synthetases"/>
    <property type="match status" value="1"/>
</dbReference>
<dbReference type="eggNOG" id="KOG2324">
    <property type="taxonomic scope" value="Eukaryota"/>
</dbReference>
<evidence type="ECO:0000256" key="5">
    <source>
        <dbReference type="ARBA" id="ARBA00022917"/>
    </source>
</evidence>
<name>E3NA95_CAERE</name>
<dbReference type="PANTHER" id="PTHR42753">
    <property type="entry name" value="MITOCHONDRIAL RIBOSOME PROTEIN L39/PROLYL-TRNA LIGASE FAMILY MEMBER"/>
    <property type="match status" value="1"/>
</dbReference>
<evidence type="ECO:0000256" key="7">
    <source>
        <dbReference type="ARBA" id="ARBA00029731"/>
    </source>
</evidence>
<dbReference type="Pfam" id="PF00587">
    <property type="entry name" value="tRNA-synt_2b"/>
    <property type="match status" value="1"/>
</dbReference>
<accession>E3NA95</accession>
<dbReference type="FunCoup" id="E3NA95">
    <property type="interactions" value="2255"/>
</dbReference>
<evidence type="ECO:0000313" key="11">
    <source>
        <dbReference type="Proteomes" id="UP000008281"/>
    </source>
</evidence>
<evidence type="ECO:0000256" key="8">
    <source>
        <dbReference type="ARBA" id="ARBA00047671"/>
    </source>
</evidence>
<evidence type="ECO:0000256" key="3">
    <source>
        <dbReference type="ARBA" id="ARBA00022741"/>
    </source>
</evidence>
<dbReference type="SUPFAM" id="SSF52954">
    <property type="entry name" value="Class II aaRS ABD-related"/>
    <property type="match status" value="1"/>
</dbReference>
<keyword evidence="4" id="KW-0067">ATP-binding</keyword>
<dbReference type="InterPro" id="IPR002314">
    <property type="entry name" value="aa-tRNA-synt_IIb"/>
</dbReference>
<gene>
    <name evidence="10" type="primary">Cre-pars-2</name>
    <name evidence="10" type="ORF">CRE_25820</name>
</gene>
<dbReference type="HOGENOM" id="CLU_016739_4_1_1"/>
<reference evidence="10" key="1">
    <citation type="submission" date="2007-07" db="EMBL/GenBank/DDBJ databases">
        <title>PCAP assembly of the Caenorhabditis remanei genome.</title>
        <authorList>
            <consortium name="The Caenorhabditis remanei Sequencing Consortium"/>
            <person name="Wilson R.K."/>
        </authorList>
    </citation>
    <scope>NUCLEOTIDE SEQUENCE [LARGE SCALE GENOMIC DNA]</scope>
    <source>
        <strain evidence="10">PB4641</strain>
    </source>
</reference>
<dbReference type="STRING" id="31234.E3NA95"/>
<dbReference type="OMA" id="EICGHQE"/>
<dbReference type="EMBL" id="DS268573">
    <property type="protein sequence ID" value="EFO91015.1"/>
    <property type="molecule type" value="Genomic_DNA"/>
</dbReference>
<dbReference type="PROSITE" id="PS50862">
    <property type="entry name" value="AA_TRNA_LIGASE_II"/>
    <property type="match status" value="1"/>
</dbReference>
<dbReference type="Gene3D" id="3.40.50.800">
    <property type="entry name" value="Anticodon-binding domain"/>
    <property type="match status" value="1"/>
</dbReference>
<dbReference type="InterPro" id="IPR045864">
    <property type="entry name" value="aa-tRNA-synth_II/BPL/LPL"/>
</dbReference>
<dbReference type="OrthoDB" id="10267474at2759"/>
<evidence type="ECO:0000256" key="4">
    <source>
        <dbReference type="ARBA" id="ARBA00022840"/>
    </source>
</evidence>
<organism evidence="11">
    <name type="scientific">Caenorhabditis remanei</name>
    <name type="common">Caenorhabditis vulgaris</name>
    <dbReference type="NCBI Taxonomy" id="31234"/>
    <lineage>
        <taxon>Eukaryota</taxon>
        <taxon>Metazoa</taxon>
        <taxon>Ecdysozoa</taxon>
        <taxon>Nematoda</taxon>
        <taxon>Chromadorea</taxon>
        <taxon>Rhabditida</taxon>
        <taxon>Rhabditina</taxon>
        <taxon>Rhabditomorpha</taxon>
        <taxon>Rhabditoidea</taxon>
        <taxon>Rhabditidae</taxon>
        <taxon>Peloderinae</taxon>
        <taxon>Caenorhabditis</taxon>
    </lineage>
</organism>
<protein>
    <recommendedName>
        <fullName evidence="1">proline--tRNA ligase</fullName>
        <ecNumber evidence="1">6.1.1.15</ecNumber>
    </recommendedName>
    <alternativeName>
        <fullName evidence="7">Prolyl-tRNA synthetase</fullName>
    </alternativeName>
</protein>
<dbReference type="InterPro" id="IPR002316">
    <property type="entry name" value="Pro-tRNA-ligase_IIa"/>
</dbReference>
<evidence type="ECO:0000256" key="6">
    <source>
        <dbReference type="ARBA" id="ARBA00023146"/>
    </source>
</evidence>
<dbReference type="PRINTS" id="PR01046">
    <property type="entry name" value="TRNASYNTHPRO"/>
</dbReference>
<comment type="catalytic activity">
    <reaction evidence="8">
        <text>tRNA(Pro) + L-proline + ATP = L-prolyl-tRNA(Pro) + AMP + diphosphate</text>
        <dbReference type="Rhea" id="RHEA:14305"/>
        <dbReference type="Rhea" id="RHEA-COMP:9700"/>
        <dbReference type="Rhea" id="RHEA-COMP:9702"/>
        <dbReference type="ChEBI" id="CHEBI:30616"/>
        <dbReference type="ChEBI" id="CHEBI:33019"/>
        <dbReference type="ChEBI" id="CHEBI:60039"/>
        <dbReference type="ChEBI" id="CHEBI:78442"/>
        <dbReference type="ChEBI" id="CHEBI:78532"/>
        <dbReference type="ChEBI" id="CHEBI:456215"/>
        <dbReference type="EC" id="6.1.1.15"/>
    </reaction>
</comment>
<evidence type="ECO:0000256" key="1">
    <source>
        <dbReference type="ARBA" id="ARBA00012831"/>
    </source>
</evidence>
<dbReference type="InterPro" id="IPR033730">
    <property type="entry name" value="ProRS_core_prok"/>
</dbReference>
<feature type="domain" description="Aminoacyl-transfer RNA synthetases class-II family profile" evidence="9">
    <location>
        <begin position="38"/>
        <end position="335"/>
    </location>
</feature>